<dbReference type="InterPro" id="IPR027417">
    <property type="entry name" value="P-loop_NTPase"/>
</dbReference>
<keyword evidence="7" id="KW-1185">Reference proteome</keyword>
<evidence type="ECO:0000256" key="1">
    <source>
        <dbReference type="ARBA" id="ARBA00005417"/>
    </source>
</evidence>
<dbReference type="InterPro" id="IPR017871">
    <property type="entry name" value="ABC_transporter-like_CS"/>
</dbReference>
<dbReference type="RefSeq" id="WP_090841741.1">
    <property type="nucleotide sequence ID" value="NZ_FNIL01000002.1"/>
</dbReference>
<evidence type="ECO:0000256" key="4">
    <source>
        <dbReference type="ARBA" id="ARBA00022840"/>
    </source>
</evidence>
<dbReference type="PANTHER" id="PTHR43335">
    <property type="entry name" value="ABC TRANSPORTER, ATP-BINDING PROTEIN"/>
    <property type="match status" value="1"/>
</dbReference>
<dbReference type="SUPFAM" id="SSF52540">
    <property type="entry name" value="P-loop containing nucleoside triphosphate hydrolases"/>
    <property type="match status" value="1"/>
</dbReference>
<gene>
    <name evidence="6" type="ORF">SAMN04488053_102365</name>
</gene>
<dbReference type="GO" id="GO:0016887">
    <property type="term" value="F:ATP hydrolysis activity"/>
    <property type="evidence" value="ECO:0007669"/>
    <property type="project" value="InterPro"/>
</dbReference>
<keyword evidence="3" id="KW-0547">Nucleotide-binding</keyword>
<sequence length="319" mass="35534">MSEVVLDIQSLTKTVHKQKNIVEDVSFQMQKGEILGLLGPNGAGKTTTIRMIVGLIKKSAGAVFINGYNMDENAQKCRAQIGAIVENPVFYDYMSGWKNLQQHARMAVNPVSKERMEEIVRLVQLEHAIQDKVKKYSLGMKQRLGVAQALLHQPALLILDEPTNGLDPKGIRELRDYLRELADQGISTLVSSHLLSEMQLMCDRVVIMESGRIIDETVIGDLDAADTAEDRVVAFQCGTGQQAQAKKLIESLPGIEILDLEDQQTFVLKMQAEKIPYINKLLVQASIDVYAIERKKTSLEEKFLSLTAADNATLQQEVQ</sequence>
<dbReference type="Pfam" id="PF00005">
    <property type="entry name" value="ABC_tran"/>
    <property type="match status" value="1"/>
</dbReference>
<dbReference type="OrthoDB" id="9804819at2"/>
<keyword evidence="2" id="KW-0813">Transport</keyword>
<dbReference type="PANTHER" id="PTHR43335:SF4">
    <property type="entry name" value="ABC TRANSPORTER, ATP-BINDING PROTEIN"/>
    <property type="match status" value="1"/>
</dbReference>
<name>A0A1H0D6Q5_9BACI</name>
<dbReference type="GO" id="GO:0005524">
    <property type="term" value="F:ATP binding"/>
    <property type="evidence" value="ECO:0007669"/>
    <property type="project" value="UniProtKB-KW"/>
</dbReference>
<keyword evidence="4 6" id="KW-0067">ATP-binding</keyword>
<evidence type="ECO:0000256" key="3">
    <source>
        <dbReference type="ARBA" id="ARBA00022741"/>
    </source>
</evidence>
<evidence type="ECO:0000256" key="2">
    <source>
        <dbReference type="ARBA" id="ARBA00022448"/>
    </source>
</evidence>
<accession>A0A1H0D6Q5</accession>
<dbReference type="STRING" id="745820.SAMN04488053_102365"/>
<dbReference type="PROSITE" id="PS00211">
    <property type="entry name" value="ABC_TRANSPORTER_1"/>
    <property type="match status" value="1"/>
</dbReference>
<dbReference type="InterPro" id="IPR003439">
    <property type="entry name" value="ABC_transporter-like_ATP-bd"/>
</dbReference>
<dbReference type="AlphaFoldDB" id="A0A1H0D6Q5"/>
<organism evidence="6 7">
    <name type="scientific">Alkalicoccus daliensis</name>
    <dbReference type="NCBI Taxonomy" id="745820"/>
    <lineage>
        <taxon>Bacteria</taxon>
        <taxon>Bacillati</taxon>
        <taxon>Bacillota</taxon>
        <taxon>Bacilli</taxon>
        <taxon>Bacillales</taxon>
        <taxon>Bacillaceae</taxon>
        <taxon>Alkalicoccus</taxon>
    </lineage>
</organism>
<dbReference type="Gene3D" id="3.40.50.300">
    <property type="entry name" value="P-loop containing nucleotide triphosphate hydrolases"/>
    <property type="match status" value="1"/>
</dbReference>
<dbReference type="SMART" id="SM00382">
    <property type="entry name" value="AAA"/>
    <property type="match status" value="1"/>
</dbReference>
<evidence type="ECO:0000313" key="7">
    <source>
        <dbReference type="Proteomes" id="UP000198778"/>
    </source>
</evidence>
<evidence type="ECO:0000313" key="6">
    <source>
        <dbReference type="EMBL" id="SDN65852.1"/>
    </source>
</evidence>
<dbReference type="PROSITE" id="PS50893">
    <property type="entry name" value="ABC_TRANSPORTER_2"/>
    <property type="match status" value="1"/>
</dbReference>
<protein>
    <submittedName>
        <fullName evidence="6">ABC-2 type transport system ATP-binding protein</fullName>
    </submittedName>
</protein>
<feature type="domain" description="ABC transporter" evidence="5">
    <location>
        <begin position="6"/>
        <end position="235"/>
    </location>
</feature>
<proteinExistence type="inferred from homology"/>
<reference evidence="7" key="1">
    <citation type="submission" date="2016-10" db="EMBL/GenBank/DDBJ databases">
        <authorList>
            <person name="Varghese N."/>
            <person name="Submissions S."/>
        </authorList>
    </citation>
    <scope>NUCLEOTIDE SEQUENCE [LARGE SCALE GENOMIC DNA]</scope>
    <source>
        <strain evidence="7">CGMCC 1.10369</strain>
    </source>
</reference>
<dbReference type="EMBL" id="FNIL01000002">
    <property type="protein sequence ID" value="SDN65852.1"/>
    <property type="molecule type" value="Genomic_DNA"/>
</dbReference>
<evidence type="ECO:0000259" key="5">
    <source>
        <dbReference type="PROSITE" id="PS50893"/>
    </source>
</evidence>
<dbReference type="Proteomes" id="UP000198778">
    <property type="component" value="Unassembled WGS sequence"/>
</dbReference>
<dbReference type="InterPro" id="IPR003593">
    <property type="entry name" value="AAA+_ATPase"/>
</dbReference>
<comment type="similarity">
    <text evidence="1">Belongs to the ABC transporter superfamily.</text>
</comment>